<evidence type="ECO:0000256" key="4">
    <source>
        <dbReference type="ARBA" id="ARBA00022692"/>
    </source>
</evidence>
<dbReference type="Pfam" id="PF13774">
    <property type="entry name" value="Longin"/>
    <property type="match status" value="1"/>
</dbReference>
<dbReference type="SMART" id="SM01270">
    <property type="entry name" value="Longin"/>
    <property type="match status" value="1"/>
</dbReference>
<dbReference type="OMA" id="ILMIACK"/>
<evidence type="ECO:0000256" key="3">
    <source>
        <dbReference type="ARBA" id="ARBA00022448"/>
    </source>
</evidence>
<feature type="transmembrane region" description="Helical" evidence="16">
    <location>
        <begin position="192"/>
        <end position="213"/>
    </location>
</feature>
<dbReference type="PROSITE" id="PS50892">
    <property type="entry name" value="V_SNARE"/>
    <property type="match status" value="1"/>
</dbReference>
<dbReference type="STRING" id="7574.A0A1S3JAF2"/>
<dbReference type="KEGG" id="lak:106171531"/>
<dbReference type="InterPro" id="IPR051097">
    <property type="entry name" value="Synaptobrevin-like_transport"/>
</dbReference>
<dbReference type="Gene3D" id="3.30.450.50">
    <property type="entry name" value="Longin domain"/>
    <property type="match status" value="1"/>
</dbReference>
<comment type="subcellular location">
    <subcellularLocation>
        <location evidence="12">Cytoplasmic vesicle</location>
        <location evidence="12">Phagosome membrane</location>
        <topology evidence="12">Single-pass type IV membrane protein</topology>
    </subcellularLocation>
    <subcellularLocation>
        <location evidence="9">Cytoplasmic vesicle</location>
        <location evidence="9">Secretory vesicle membrane</location>
        <topology evidence="9">Single-pass type IV membrane protein</topology>
    </subcellularLocation>
    <subcellularLocation>
        <location evidence="1">Endoplasmic reticulum membrane</location>
        <topology evidence="1">Single-pass type IV membrane protein</topology>
    </subcellularLocation>
    <subcellularLocation>
        <location evidence="8">Golgi apparatus</location>
        <location evidence="8">trans-Golgi network membrane</location>
        <topology evidence="8">Single-pass type IV membrane protein</topology>
    </subcellularLocation>
    <subcellularLocation>
        <location evidence="10">Late endosome membrane</location>
        <topology evidence="10">Single-pass type IV membrane protein</topology>
    </subcellularLocation>
    <subcellularLocation>
        <location evidence="11">Lysosome membrane</location>
        <topology evidence="11">Single-pass type IV membrane protein</topology>
    </subcellularLocation>
</comment>
<dbReference type="FunFam" id="1.20.5.110:FF:000004">
    <property type="entry name" value="Vesicle-associated membrane protein 7"/>
    <property type="match status" value="1"/>
</dbReference>
<keyword evidence="5" id="KW-0653">Protein transport</keyword>
<proteinExistence type="inferred from homology"/>
<dbReference type="OrthoDB" id="248747at2759"/>
<comment type="similarity">
    <text evidence="2">Belongs to the synaptobrevin family.</text>
</comment>
<dbReference type="GO" id="GO:0030670">
    <property type="term" value="C:phagocytic vesicle membrane"/>
    <property type="evidence" value="ECO:0007669"/>
    <property type="project" value="UniProtKB-SubCell"/>
</dbReference>
<keyword evidence="6 16" id="KW-1133">Transmembrane helix</keyword>
<feature type="domain" description="Longin" evidence="17">
    <location>
        <begin position="7"/>
        <end position="113"/>
    </location>
</feature>
<evidence type="ECO:0000256" key="9">
    <source>
        <dbReference type="ARBA" id="ARBA00037803"/>
    </source>
</evidence>
<evidence type="ECO:0000256" key="15">
    <source>
        <dbReference type="PROSITE-ProRule" id="PRU00290"/>
    </source>
</evidence>
<reference evidence="20" key="1">
    <citation type="submission" date="2025-08" db="UniProtKB">
        <authorList>
            <consortium name="RefSeq"/>
        </authorList>
    </citation>
    <scope>IDENTIFICATION</scope>
    <source>
        <tissue evidence="20">Gonads</tissue>
    </source>
</reference>
<sequence>MTIEYSCISRGATILCSHQIGAGDFENVAEDMLRNVPTRTDNKVTYQGHNNYAFHCVVENGIIYMCVSAASFGKRQPYAFLTEIKRMFQSGSLASRAITALPFELNRDFAQVLAQNMEKFSSSSGGDNMSAVQKQVNEVKGIMTQNIEKVLERGEKLDTLVERSEELEGTSKMFSTTARKVRKKYWWKNTKMTICLVCTVIIVIIVLTLIILFSTGVLPPKSSDSGSTTATTPTTAQPGVRRLLQVLYESQ</sequence>
<keyword evidence="19" id="KW-1185">Reference proteome</keyword>
<dbReference type="SUPFAM" id="SSF64356">
    <property type="entry name" value="SNARE-like"/>
    <property type="match status" value="1"/>
</dbReference>
<dbReference type="RefSeq" id="XP_013407377.1">
    <property type="nucleotide sequence ID" value="XM_013551923.1"/>
</dbReference>
<dbReference type="InterPro" id="IPR001388">
    <property type="entry name" value="Synaptobrevin-like"/>
</dbReference>
<dbReference type="GeneID" id="106171531"/>
<dbReference type="Pfam" id="PF00957">
    <property type="entry name" value="Synaptobrevin"/>
    <property type="match status" value="1"/>
</dbReference>
<accession>A0A1S3JAF2</accession>
<dbReference type="GO" id="GO:0000149">
    <property type="term" value="F:SNARE binding"/>
    <property type="evidence" value="ECO:0007669"/>
    <property type="project" value="TreeGrafter"/>
</dbReference>
<dbReference type="InterPro" id="IPR011012">
    <property type="entry name" value="Longin-like_dom_sf"/>
</dbReference>
<dbReference type="GO" id="GO:0005789">
    <property type="term" value="C:endoplasmic reticulum membrane"/>
    <property type="evidence" value="ECO:0007669"/>
    <property type="project" value="UniProtKB-SubCell"/>
</dbReference>
<evidence type="ECO:0000256" key="6">
    <source>
        <dbReference type="ARBA" id="ARBA00022989"/>
    </source>
</evidence>
<dbReference type="GO" id="GO:0031902">
    <property type="term" value="C:late endosome membrane"/>
    <property type="evidence" value="ECO:0007669"/>
    <property type="project" value="UniProtKB-SubCell"/>
</dbReference>
<dbReference type="PRINTS" id="PR00219">
    <property type="entry name" value="SYNAPTOBREVN"/>
</dbReference>
<dbReference type="GO" id="GO:0006887">
    <property type="term" value="P:exocytosis"/>
    <property type="evidence" value="ECO:0007669"/>
    <property type="project" value="TreeGrafter"/>
</dbReference>
<protein>
    <recommendedName>
        <fullName evidence="13">Vesicle-associated membrane protein 7</fullName>
    </recommendedName>
    <alternativeName>
        <fullName evidence="14">Synaptobrevin-like protein 1</fullName>
    </alternativeName>
</protein>
<dbReference type="PROSITE" id="PS00417">
    <property type="entry name" value="SYNAPTOBREVIN"/>
    <property type="match status" value="1"/>
</dbReference>
<dbReference type="PANTHER" id="PTHR21136">
    <property type="entry name" value="SNARE PROTEINS"/>
    <property type="match status" value="1"/>
</dbReference>
<dbReference type="InterPro" id="IPR010908">
    <property type="entry name" value="Longin_dom"/>
</dbReference>
<evidence type="ECO:0000256" key="5">
    <source>
        <dbReference type="ARBA" id="ARBA00022927"/>
    </source>
</evidence>
<keyword evidence="15" id="KW-0175">Coiled coil</keyword>
<dbReference type="GO" id="GO:0031201">
    <property type="term" value="C:SNARE complex"/>
    <property type="evidence" value="ECO:0007669"/>
    <property type="project" value="TreeGrafter"/>
</dbReference>
<evidence type="ECO:0000256" key="2">
    <source>
        <dbReference type="ARBA" id="ARBA00008025"/>
    </source>
</evidence>
<dbReference type="GO" id="GO:0006906">
    <property type="term" value="P:vesicle fusion"/>
    <property type="evidence" value="ECO:0007669"/>
    <property type="project" value="TreeGrafter"/>
</dbReference>
<evidence type="ECO:0000256" key="1">
    <source>
        <dbReference type="ARBA" id="ARBA00004163"/>
    </source>
</evidence>
<dbReference type="Proteomes" id="UP000085678">
    <property type="component" value="Unplaced"/>
</dbReference>
<evidence type="ECO:0000256" key="11">
    <source>
        <dbReference type="ARBA" id="ARBA00037863"/>
    </source>
</evidence>
<dbReference type="CDD" id="cd15868">
    <property type="entry name" value="R-SNARE_VAMP8"/>
    <property type="match status" value="1"/>
</dbReference>
<evidence type="ECO:0000313" key="20">
    <source>
        <dbReference type="RefSeq" id="XP_013407377.1"/>
    </source>
</evidence>
<dbReference type="GO" id="GO:0005765">
    <property type="term" value="C:lysosomal membrane"/>
    <property type="evidence" value="ECO:0007669"/>
    <property type="project" value="UniProtKB-SubCell"/>
</dbReference>
<dbReference type="GO" id="GO:0015031">
    <property type="term" value="P:protein transport"/>
    <property type="evidence" value="ECO:0007669"/>
    <property type="project" value="UniProtKB-KW"/>
</dbReference>
<keyword evidence="4 16" id="KW-0812">Transmembrane</keyword>
<evidence type="ECO:0000259" key="18">
    <source>
        <dbReference type="PROSITE" id="PS50892"/>
    </source>
</evidence>
<dbReference type="PANTHER" id="PTHR21136:SF168">
    <property type="entry name" value="VESICLE-ASSOCIATED MEMBRANE PROTEIN 9"/>
    <property type="match status" value="1"/>
</dbReference>
<dbReference type="GO" id="GO:0005794">
    <property type="term" value="C:Golgi apparatus"/>
    <property type="evidence" value="ECO:0007669"/>
    <property type="project" value="UniProtKB-SubCell"/>
</dbReference>
<evidence type="ECO:0000256" key="7">
    <source>
        <dbReference type="ARBA" id="ARBA00023136"/>
    </source>
</evidence>
<keyword evidence="3" id="KW-0813">Transport</keyword>
<dbReference type="SUPFAM" id="SSF58038">
    <property type="entry name" value="SNARE fusion complex"/>
    <property type="match status" value="1"/>
</dbReference>
<dbReference type="InterPro" id="IPR042855">
    <property type="entry name" value="V_SNARE_CC"/>
</dbReference>
<evidence type="ECO:0000256" key="12">
    <source>
        <dbReference type="ARBA" id="ARBA00037875"/>
    </source>
</evidence>
<gene>
    <name evidence="20" type="primary">LOC106171531</name>
</gene>
<evidence type="ECO:0000256" key="16">
    <source>
        <dbReference type="SAM" id="Phobius"/>
    </source>
</evidence>
<feature type="domain" description="V-SNARE coiled-coil homology" evidence="18">
    <location>
        <begin position="128"/>
        <end position="188"/>
    </location>
</feature>
<evidence type="ECO:0000256" key="13">
    <source>
        <dbReference type="ARBA" id="ARBA00039269"/>
    </source>
</evidence>
<dbReference type="GO" id="GO:0005484">
    <property type="term" value="F:SNAP receptor activity"/>
    <property type="evidence" value="ECO:0007669"/>
    <property type="project" value="TreeGrafter"/>
</dbReference>
<dbReference type="PROSITE" id="PS50859">
    <property type="entry name" value="LONGIN"/>
    <property type="match status" value="1"/>
</dbReference>
<dbReference type="InParanoid" id="A0A1S3JAF2"/>
<keyword evidence="7 16" id="KW-0472">Membrane</keyword>
<dbReference type="GO" id="GO:0030658">
    <property type="term" value="C:transport vesicle membrane"/>
    <property type="evidence" value="ECO:0007669"/>
    <property type="project" value="UniProtKB-SubCell"/>
</dbReference>
<organism evidence="19 20">
    <name type="scientific">Lingula anatina</name>
    <name type="common">Brachiopod</name>
    <name type="synonym">Lingula unguis</name>
    <dbReference type="NCBI Taxonomy" id="7574"/>
    <lineage>
        <taxon>Eukaryota</taxon>
        <taxon>Metazoa</taxon>
        <taxon>Spiralia</taxon>
        <taxon>Lophotrochozoa</taxon>
        <taxon>Brachiopoda</taxon>
        <taxon>Linguliformea</taxon>
        <taxon>Lingulata</taxon>
        <taxon>Lingulida</taxon>
        <taxon>Linguloidea</taxon>
        <taxon>Lingulidae</taxon>
        <taxon>Lingula</taxon>
    </lineage>
</organism>
<evidence type="ECO:0000259" key="17">
    <source>
        <dbReference type="PROSITE" id="PS50859"/>
    </source>
</evidence>
<dbReference type="Gene3D" id="1.20.5.110">
    <property type="match status" value="1"/>
</dbReference>
<evidence type="ECO:0000256" key="10">
    <source>
        <dbReference type="ARBA" id="ARBA00037845"/>
    </source>
</evidence>
<evidence type="ECO:0000256" key="14">
    <source>
        <dbReference type="ARBA" id="ARBA00042194"/>
    </source>
</evidence>
<evidence type="ECO:0000256" key="8">
    <source>
        <dbReference type="ARBA" id="ARBA00037801"/>
    </source>
</evidence>
<dbReference type="CDD" id="cd14824">
    <property type="entry name" value="Longin"/>
    <property type="match status" value="1"/>
</dbReference>
<evidence type="ECO:0000313" key="19">
    <source>
        <dbReference type="Proteomes" id="UP000085678"/>
    </source>
</evidence>
<dbReference type="FunFam" id="3.30.450.50:FF:000015">
    <property type="entry name" value="Synaptobrevin 2 isoform 1"/>
    <property type="match status" value="1"/>
</dbReference>
<name>A0A1S3JAF2_LINAN</name>
<dbReference type="AlphaFoldDB" id="A0A1S3JAF2"/>